<evidence type="ECO:0000256" key="5">
    <source>
        <dbReference type="ARBA" id="ARBA00012070"/>
    </source>
</evidence>
<comment type="catalytic activity">
    <reaction evidence="1 9">
        <text>(S)-muconolactone = (4,5-dihydro-5-oxofuran-2-yl)-acetate</text>
        <dbReference type="Rhea" id="RHEA:12348"/>
        <dbReference type="ChEBI" id="CHEBI:58425"/>
        <dbReference type="ChEBI" id="CHEBI:58736"/>
        <dbReference type="EC" id="5.3.3.4"/>
    </reaction>
</comment>
<dbReference type="GO" id="GO:0016159">
    <property type="term" value="F:muconolactone delta-isomerase activity"/>
    <property type="evidence" value="ECO:0007669"/>
    <property type="project" value="UniProtKB-UniRule"/>
</dbReference>
<protein>
    <recommendedName>
        <fullName evidence="5 8">Muconolactone Delta-isomerase</fullName>
        <shortName evidence="9">MIase</shortName>
        <ecNumber evidence="5 8">5.3.3.4</ecNumber>
    </recommendedName>
</protein>
<sequence length="97" mass="11046">MLFHVRMDVSIPDDLDPDVRADTVAREKAYSQDLQRAGKWPHIWRIVGEYSNYSIFDVESNDELHTLLSGLPLFPYMRIKVTPLATHPSDINGPPAP</sequence>
<evidence type="ECO:0000256" key="8">
    <source>
        <dbReference type="NCBIfam" id="TIGR03221"/>
    </source>
</evidence>
<comment type="similarity">
    <text evidence="3 9">Belongs to the muconolactone Delta-isomerase family.</text>
</comment>
<dbReference type="STRING" id="417102.CA982_04105"/>
<accession>A0A243QF43</accession>
<proteinExistence type="inferred from homology"/>
<evidence type="ECO:0000313" key="11">
    <source>
        <dbReference type="EMBL" id="OUC80378.1"/>
    </source>
</evidence>
<dbReference type="Pfam" id="PF02426">
    <property type="entry name" value="MIase"/>
    <property type="match status" value="1"/>
</dbReference>
<evidence type="ECO:0000259" key="10">
    <source>
        <dbReference type="Pfam" id="PF02426"/>
    </source>
</evidence>
<dbReference type="InterPro" id="IPR003464">
    <property type="entry name" value="Muconolactone_d_Isoase"/>
</dbReference>
<name>A0A243QF43_9ACTN</name>
<dbReference type="NCBIfam" id="TIGR03221">
    <property type="entry name" value="muco_delta"/>
    <property type="match status" value="1"/>
</dbReference>
<dbReference type="RefSeq" id="WP_086534071.1">
    <property type="nucleotide sequence ID" value="NZ_JBLKRZ010000001.1"/>
</dbReference>
<comment type="caution">
    <text evidence="11">The sequence shown here is derived from an EMBL/GenBank/DDBJ whole genome shotgun (WGS) entry which is preliminary data.</text>
</comment>
<dbReference type="PIRSF" id="PIRSF001486">
    <property type="entry name" value="CatC"/>
    <property type="match status" value="1"/>
</dbReference>
<evidence type="ECO:0000256" key="9">
    <source>
        <dbReference type="PIRNR" id="PIRNR001486"/>
    </source>
</evidence>
<dbReference type="OrthoDB" id="2889526at2"/>
<keyword evidence="7 9" id="KW-0413">Isomerase</keyword>
<comment type="subunit">
    <text evidence="4">Homodecamer.</text>
</comment>
<dbReference type="EMBL" id="NGFO01000003">
    <property type="protein sequence ID" value="OUC80378.1"/>
    <property type="molecule type" value="Genomic_DNA"/>
</dbReference>
<dbReference type="AlphaFoldDB" id="A0A243QF43"/>
<reference evidence="11 12" key="1">
    <citation type="submission" date="2017-05" db="EMBL/GenBank/DDBJ databases">
        <title>Biotechnological potential of actinobacteria isolated from South African environments.</title>
        <authorList>
            <person name="Le Roes-Hill M."/>
            <person name="Prins A."/>
            <person name="Durrell K.A."/>
        </authorList>
    </citation>
    <scope>NUCLEOTIDE SEQUENCE [LARGE SCALE GENOMIC DNA]</scope>
    <source>
        <strain evidence="11">BS2</strain>
    </source>
</reference>
<keyword evidence="6 9" id="KW-0058">Aromatic hydrocarbons catabolism</keyword>
<organism evidence="11 12">
    <name type="scientific">Gordonia lacunae</name>
    <dbReference type="NCBI Taxonomy" id="417102"/>
    <lineage>
        <taxon>Bacteria</taxon>
        <taxon>Bacillati</taxon>
        <taxon>Actinomycetota</taxon>
        <taxon>Actinomycetes</taxon>
        <taxon>Mycobacteriales</taxon>
        <taxon>Gordoniaceae</taxon>
        <taxon>Gordonia</taxon>
    </lineage>
</organism>
<dbReference type="GO" id="GO:0042952">
    <property type="term" value="P:beta-ketoadipate pathway"/>
    <property type="evidence" value="ECO:0007669"/>
    <property type="project" value="UniProtKB-UniRule"/>
</dbReference>
<comment type="pathway">
    <text evidence="2 9">Aromatic compound metabolism; beta-ketoadipate pathway; 5-oxo-4,5-dihydro-2-furylacetate from catechol: step 3/3.</text>
</comment>
<keyword evidence="12" id="KW-1185">Reference proteome</keyword>
<dbReference type="EC" id="5.3.3.4" evidence="5 8"/>
<evidence type="ECO:0000313" key="12">
    <source>
        <dbReference type="Proteomes" id="UP000194632"/>
    </source>
</evidence>
<dbReference type="Proteomes" id="UP000194632">
    <property type="component" value="Unassembled WGS sequence"/>
</dbReference>
<dbReference type="InterPro" id="IPR011008">
    <property type="entry name" value="Dimeric_a/b-barrel"/>
</dbReference>
<dbReference type="Gene3D" id="3.30.70.1060">
    <property type="entry name" value="Dimeric alpha+beta barrel"/>
    <property type="match status" value="1"/>
</dbReference>
<feature type="domain" description="Muconolactone isomerase" evidence="10">
    <location>
        <begin position="1"/>
        <end position="90"/>
    </location>
</feature>
<evidence type="ECO:0000256" key="1">
    <source>
        <dbReference type="ARBA" id="ARBA00001739"/>
    </source>
</evidence>
<evidence type="ECO:0000256" key="2">
    <source>
        <dbReference type="ARBA" id="ARBA00005193"/>
    </source>
</evidence>
<dbReference type="SUPFAM" id="SSF54909">
    <property type="entry name" value="Dimeric alpha+beta barrel"/>
    <property type="match status" value="1"/>
</dbReference>
<evidence type="ECO:0000256" key="4">
    <source>
        <dbReference type="ARBA" id="ARBA00011365"/>
    </source>
</evidence>
<evidence type="ECO:0000256" key="6">
    <source>
        <dbReference type="ARBA" id="ARBA00022797"/>
    </source>
</evidence>
<gene>
    <name evidence="11" type="ORF">CA982_04105</name>
</gene>
<dbReference type="InterPro" id="IPR026029">
    <property type="entry name" value="MLI_dom"/>
</dbReference>
<evidence type="ECO:0000256" key="7">
    <source>
        <dbReference type="ARBA" id="ARBA00023235"/>
    </source>
</evidence>
<evidence type="ECO:0000256" key="3">
    <source>
        <dbReference type="ARBA" id="ARBA00010882"/>
    </source>
</evidence>
<dbReference type="UniPathway" id="UPA00157">
    <property type="reaction ID" value="UER00260"/>
</dbReference>